<proteinExistence type="predicted"/>
<evidence type="ECO:0008006" key="3">
    <source>
        <dbReference type="Google" id="ProtNLM"/>
    </source>
</evidence>
<protein>
    <recommendedName>
        <fullName evidence="3">Reverse transcriptase domain-containing protein</fullName>
    </recommendedName>
</protein>
<feature type="non-terminal residue" evidence="1">
    <location>
        <position position="65"/>
    </location>
</feature>
<evidence type="ECO:0000313" key="2">
    <source>
        <dbReference type="Proteomes" id="UP000054359"/>
    </source>
</evidence>
<keyword evidence="2" id="KW-1185">Reference proteome</keyword>
<evidence type="ECO:0000313" key="1">
    <source>
        <dbReference type="EMBL" id="KFM75534.1"/>
    </source>
</evidence>
<reference evidence="1 2" key="1">
    <citation type="submission" date="2013-11" db="EMBL/GenBank/DDBJ databases">
        <title>Genome sequencing of Stegodyphus mimosarum.</title>
        <authorList>
            <person name="Bechsgaard J."/>
        </authorList>
    </citation>
    <scope>NUCLEOTIDE SEQUENCE [LARGE SCALE GENOMIC DNA]</scope>
</reference>
<organism evidence="1 2">
    <name type="scientific">Stegodyphus mimosarum</name>
    <name type="common">African social velvet spider</name>
    <dbReference type="NCBI Taxonomy" id="407821"/>
    <lineage>
        <taxon>Eukaryota</taxon>
        <taxon>Metazoa</taxon>
        <taxon>Ecdysozoa</taxon>
        <taxon>Arthropoda</taxon>
        <taxon>Chelicerata</taxon>
        <taxon>Arachnida</taxon>
        <taxon>Araneae</taxon>
        <taxon>Araneomorphae</taxon>
        <taxon>Entelegynae</taxon>
        <taxon>Eresoidea</taxon>
        <taxon>Eresidae</taxon>
        <taxon>Stegodyphus</taxon>
    </lineage>
</organism>
<dbReference type="OMA" id="DKEDHMH"/>
<dbReference type="AlphaFoldDB" id="A0A087UDU5"/>
<accession>A0A087UDU5</accession>
<dbReference type="Proteomes" id="UP000054359">
    <property type="component" value="Unassembled WGS sequence"/>
</dbReference>
<name>A0A087UDU5_STEMI</name>
<gene>
    <name evidence="1" type="ORF">X975_21079</name>
</gene>
<dbReference type="STRING" id="407821.A0A087UDU5"/>
<sequence length="65" mass="7467">MDHNSSNAWKRAVVIPIAKPGKTPKNLSNYNPIAFTSCICKLFEKMVNCRLVYYLEKCDIISPYQ</sequence>
<dbReference type="OrthoDB" id="6429725at2759"/>
<dbReference type="EMBL" id="KK119381">
    <property type="protein sequence ID" value="KFM75534.1"/>
    <property type="molecule type" value="Genomic_DNA"/>
</dbReference>